<sequence>MKKYMYIDTCEREINEPTFFDKKEKAIYHMVNDFCTVRDIGIDIVPLVIDEKTLKEALSILEKNELMDDENMVDIESLLAYGTTLNHDNWDAKIFEIEI</sequence>
<evidence type="ECO:0000313" key="1">
    <source>
        <dbReference type="EMBL" id="DAD55770.1"/>
    </source>
</evidence>
<protein>
    <submittedName>
        <fullName evidence="1">Uncharacterized protein</fullName>
    </submittedName>
</protein>
<name>A0A8D9PEM1_9VIRU</name>
<organism evidence="1">
    <name type="scientific">Bacteriophage sp</name>
    <dbReference type="NCBI Taxonomy" id="38018"/>
    <lineage>
        <taxon>Viruses</taxon>
    </lineage>
</organism>
<proteinExistence type="predicted"/>
<reference evidence="1" key="1">
    <citation type="journal article" date="2021" name="Proc. Natl. Acad. Sci. U.S.A.">
        <title>A Catalog of Tens of Thousands of Viruses from Human Metagenomes Reveals Hidden Associations with Chronic Diseases.</title>
        <authorList>
            <person name="Tisza M.J."/>
            <person name="Buck C.B."/>
        </authorList>
    </citation>
    <scope>NUCLEOTIDE SEQUENCE</scope>
    <source>
        <strain evidence="1">CtOZu12</strain>
    </source>
</reference>
<accession>A0A8D9PEM1</accession>
<dbReference type="EMBL" id="BK029940">
    <property type="protein sequence ID" value="DAD55770.1"/>
    <property type="molecule type" value="Genomic_DNA"/>
</dbReference>